<evidence type="ECO:0000313" key="3">
    <source>
        <dbReference type="Proteomes" id="UP000050509"/>
    </source>
</evidence>
<protein>
    <recommendedName>
        <fullName evidence="1">Peptidase C14 caspase domain-containing protein</fullName>
    </recommendedName>
</protein>
<dbReference type="PANTHER" id="PTHR48104">
    <property type="entry name" value="METACASPASE-4"/>
    <property type="match status" value="1"/>
</dbReference>
<evidence type="ECO:0000259" key="1">
    <source>
        <dbReference type="Pfam" id="PF00656"/>
    </source>
</evidence>
<dbReference type="SUPFAM" id="SSF52129">
    <property type="entry name" value="Caspase-like"/>
    <property type="match status" value="1"/>
</dbReference>
<dbReference type="InterPro" id="IPR011600">
    <property type="entry name" value="Pept_C14_caspase"/>
</dbReference>
<sequence>MAVKALLVGINKYPNPKAELNGCVNDVKRMHSLLTDTYGVPEADVRQLTDSAATKQAIVDGLAWLGQREAGEEKPVRLFHFSGHGVQVPDTSGDEEDGTDEALAPYDYSWDNYNSFLLDDELHELYTKVGDDTHLVVVMDCCHSGTNQRDLENGIISRSLGPDNDERTKIAQEVATRRKQNQQKVKDIVMGRVRELWQRDGSLATDESRLNAMMEKLMQQTREELFGRRDVAGNIVLISACQDRQTAADAHLGGTYNGALTYYLTKTLTDSGEQLAYSALIDQLSNGLGDDPALNAPGFERQIPQLECDTSWRDLLFLRDPMGVR</sequence>
<dbReference type="GO" id="GO:0005737">
    <property type="term" value="C:cytoplasm"/>
    <property type="evidence" value="ECO:0007669"/>
    <property type="project" value="TreeGrafter"/>
</dbReference>
<dbReference type="GO" id="GO:0006508">
    <property type="term" value="P:proteolysis"/>
    <property type="evidence" value="ECO:0007669"/>
    <property type="project" value="InterPro"/>
</dbReference>
<comment type="caution">
    <text evidence="2">The sequence shown here is derived from an EMBL/GenBank/DDBJ whole genome shotgun (WGS) entry which is preliminary data.</text>
</comment>
<dbReference type="InterPro" id="IPR050452">
    <property type="entry name" value="Metacaspase"/>
</dbReference>
<feature type="domain" description="Peptidase C14 caspase" evidence="1">
    <location>
        <begin position="4"/>
        <end position="310"/>
    </location>
</feature>
<gene>
    <name evidence="2" type="ORF">SE17_33810</name>
</gene>
<accession>A0A0P9H5Q3</accession>
<dbReference type="Gene3D" id="3.40.50.1460">
    <property type="match status" value="1"/>
</dbReference>
<proteinExistence type="predicted"/>
<reference evidence="2 3" key="1">
    <citation type="submission" date="2015-09" db="EMBL/GenBank/DDBJ databases">
        <title>Draft genome sequence of Kouleothrix aurantiaca JCM 19913.</title>
        <authorList>
            <person name="Hemp J."/>
        </authorList>
    </citation>
    <scope>NUCLEOTIDE SEQUENCE [LARGE SCALE GENOMIC DNA]</scope>
    <source>
        <strain evidence="2 3">COM-B</strain>
    </source>
</reference>
<dbReference type="EMBL" id="LJCR01002108">
    <property type="protein sequence ID" value="KPV49228.1"/>
    <property type="molecule type" value="Genomic_DNA"/>
</dbReference>
<keyword evidence="3" id="KW-1185">Reference proteome</keyword>
<organism evidence="2 3">
    <name type="scientific">Kouleothrix aurantiaca</name>
    <dbReference type="NCBI Taxonomy" id="186479"/>
    <lineage>
        <taxon>Bacteria</taxon>
        <taxon>Bacillati</taxon>
        <taxon>Chloroflexota</taxon>
        <taxon>Chloroflexia</taxon>
        <taxon>Chloroflexales</taxon>
        <taxon>Roseiflexineae</taxon>
        <taxon>Roseiflexaceae</taxon>
        <taxon>Kouleothrix</taxon>
    </lineage>
</organism>
<name>A0A0P9H5Q3_9CHLR</name>
<dbReference type="AlphaFoldDB" id="A0A0P9H5Q3"/>
<evidence type="ECO:0000313" key="2">
    <source>
        <dbReference type="EMBL" id="KPV49228.1"/>
    </source>
</evidence>
<dbReference type="PANTHER" id="PTHR48104:SF30">
    <property type="entry name" value="METACASPASE-1"/>
    <property type="match status" value="1"/>
</dbReference>
<dbReference type="GO" id="GO:0004197">
    <property type="term" value="F:cysteine-type endopeptidase activity"/>
    <property type="evidence" value="ECO:0007669"/>
    <property type="project" value="InterPro"/>
</dbReference>
<dbReference type="Proteomes" id="UP000050509">
    <property type="component" value="Unassembled WGS sequence"/>
</dbReference>
<dbReference type="Pfam" id="PF00656">
    <property type="entry name" value="Peptidase_C14"/>
    <property type="match status" value="1"/>
</dbReference>
<feature type="non-terminal residue" evidence="2">
    <location>
        <position position="325"/>
    </location>
</feature>
<dbReference type="InterPro" id="IPR029030">
    <property type="entry name" value="Caspase-like_dom_sf"/>
</dbReference>